<dbReference type="RefSeq" id="XP_067176270.1">
    <property type="nucleotide sequence ID" value="XM_067318991.1"/>
</dbReference>
<reference evidence="3" key="2">
    <citation type="journal article" date="2021" name="Sci. Data">
        <title>Chromosome-scale genome sequencing, assembly and annotation of six genomes from subfamily Leishmaniinae.</title>
        <authorList>
            <person name="Almutairi H."/>
            <person name="Urbaniak M.D."/>
            <person name="Bates M.D."/>
            <person name="Jariyapan N."/>
            <person name="Kwakye-Nuako G."/>
            <person name="Thomaz Soccol V."/>
            <person name="Al-Salem W.S."/>
            <person name="Dillon R.J."/>
            <person name="Bates P.A."/>
            <person name="Gatherer D."/>
        </authorList>
    </citation>
    <scope>NUCLEOTIDE SEQUENCE [LARGE SCALE GENOMIC DNA]</scope>
</reference>
<reference evidence="3" key="1">
    <citation type="journal article" date="2021" name="Microbiol. Resour. Announc.">
        <title>LGAAP: Leishmaniinae Genome Assembly and Annotation Pipeline.</title>
        <authorList>
            <person name="Almutairi H."/>
            <person name="Urbaniak M.D."/>
            <person name="Bates M.D."/>
            <person name="Jariyapan N."/>
            <person name="Kwakye-Nuako G."/>
            <person name="Thomaz-Soccol V."/>
            <person name="Al-Salem W.S."/>
            <person name="Dillon R.J."/>
            <person name="Bates P.A."/>
            <person name="Gatherer D."/>
        </authorList>
    </citation>
    <scope>NUCLEOTIDE SEQUENCE [LARGE SCALE GENOMIC DNA]</scope>
</reference>
<accession>A0A836H5H0</accession>
<dbReference type="OrthoDB" id="259568at2759"/>
<sequence>MEGSASPMHSPRGAPTALTERPAFELSSHPSEVSYLTFNDNYNVWEAAWYPNLYCGFDTSLTSITTPNVKAARLAPRTFHEWKEPGSLPVQAPSSPSEKTLSDTELEEIPWHRPPLQTVPTPHSALKPTLPGVNVAHNSNDGSADVKQVRSEKGSRGLRNAL</sequence>
<proteinExistence type="predicted"/>
<dbReference type="Proteomes" id="UP000673552">
    <property type="component" value="Unassembled WGS sequence"/>
</dbReference>
<dbReference type="GeneID" id="92511503"/>
<gene>
    <name evidence="2" type="ORF">LSCM1_01370</name>
</gene>
<dbReference type="AlphaFoldDB" id="A0A836H5H0"/>
<evidence type="ECO:0000256" key="1">
    <source>
        <dbReference type="SAM" id="MobiDB-lite"/>
    </source>
</evidence>
<feature type="region of interest" description="Disordered" evidence="1">
    <location>
        <begin position="84"/>
        <end position="162"/>
    </location>
</feature>
<organism evidence="2 3">
    <name type="scientific">Leishmania martiniquensis</name>
    <dbReference type="NCBI Taxonomy" id="1580590"/>
    <lineage>
        <taxon>Eukaryota</taxon>
        <taxon>Discoba</taxon>
        <taxon>Euglenozoa</taxon>
        <taxon>Kinetoplastea</taxon>
        <taxon>Metakinetoplastina</taxon>
        <taxon>Trypanosomatida</taxon>
        <taxon>Trypanosomatidae</taxon>
        <taxon>Leishmaniinae</taxon>
        <taxon>Leishmania</taxon>
    </lineage>
</organism>
<dbReference type="KEGG" id="lmat:92511503"/>
<name>A0A836H5H0_9TRYP</name>
<protein>
    <submittedName>
        <fullName evidence="2">Uncharacterized protein</fullName>
    </submittedName>
</protein>
<evidence type="ECO:0000313" key="3">
    <source>
        <dbReference type="Proteomes" id="UP000673552"/>
    </source>
</evidence>
<keyword evidence="3" id="KW-1185">Reference proteome</keyword>
<evidence type="ECO:0000313" key="2">
    <source>
        <dbReference type="EMBL" id="KAG5471296.1"/>
    </source>
</evidence>
<dbReference type="EMBL" id="JAFEUZ010000031">
    <property type="protein sequence ID" value="KAG5471296.1"/>
    <property type="molecule type" value="Genomic_DNA"/>
</dbReference>
<comment type="caution">
    <text evidence="2">The sequence shown here is derived from an EMBL/GenBank/DDBJ whole genome shotgun (WGS) entry which is preliminary data.</text>
</comment>